<dbReference type="SUPFAM" id="SSF49503">
    <property type="entry name" value="Cupredoxins"/>
    <property type="match status" value="1"/>
</dbReference>
<evidence type="ECO:0000313" key="2">
    <source>
        <dbReference type="EMBL" id="OGH61116.1"/>
    </source>
</evidence>
<organism evidence="2 3">
    <name type="scientific">Candidatus Magasanikbacteria bacterium RIFCSPHIGHO2_01_FULL_50_8</name>
    <dbReference type="NCBI Taxonomy" id="1798674"/>
    <lineage>
        <taxon>Bacteria</taxon>
        <taxon>Candidatus Magasanikiibacteriota</taxon>
    </lineage>
</organism>
<dbReference type="AlphaFoldDB" id="A0A1F6LP23"/>
<evidence type="ECO:0008006" key="4">
    <source>
        <dbReference type="Google" id="ProtNLM"/>
    </source>
</evidence>
<sequence>MKYKTLKLAALTAAFIILGAGCSSTQTPAPPAATGPQPTTVAITLNPQGLDKKEVTIKVGDLVEFRNSDLKAHSPASDPHPSHTAYPEFDAKGGLKPGDTWTFKFEKAGTWKFHDHAAAKDKKFQGVVIVK</sequence>
<gene>
    <name evidence="2" type="ORF">A2848_02235</name>
</gene>
<dbReference type="Proteomes" id="UP000176329">
    <property type="component" value="Unassembled WGS sequence"/>
</dbReference>
<protein>
    <recommendedName>
        <fullName evidence="4">EfeO-type cupredoxin-like domain-containing protein</fullName>
    </recommendedName>
</protein>
<feature type="signal peptide" evidence="1">
    <location>
        <begin position="1"/>
        <end position="25"/>
    </location>
</feature>
<evidence type="ECO:0000313" key="3">
    <source>
        <dbReference type="Proteomes" id="UP000176329"/>
    </source>
</evidence>
<dbReference type="PROSITE" id="PS51257">
    <property type="entry name" value="PROKAR_LIPOPROTEIN"/>
    <property type="match status" value="1"/>
</dbReference>
<reference evidence="2 3" key="1">
    <citation type="journal article" date="2016" name="Nat. Commun.">
        <title>Thousands of microbial genomes shed light on interconnected biogeochemical processes in an aquifer system.</title>
        <authorList>
            <person name="Anantharaman K."/>
            <person name="Brown C.T."/>
            <person name="Hug L.A."/>
            <person name="Sharon I."/>
            <person name="Castelle C.J."/>
            <person name="Probst A.J."/>
            <person name="Thomas B.C."/>
            <person name="Singh A."/>
            <person name="Wilkins M.J."/>
            <person name="Karaoz U."/>
            <person name="Brodie E.L."/>
            <person name="Williams K.H."/>
            <person name="Hubbard S.S."/>
            <person name="Banfield J.F."/>
        </authorList>
    </citation>
    <scope>NUCLEOTIDE SEQUENCE [LARGE SCALE GENOMIC DNA]</scope>
</reference>
<feature type="chain" id="PRO_5009525455" description="EfeO-type cupredoxin-like domain-containing protein" evidence="1">
    <location>
        <begin position="26"/>
        <end position="131"/>
    </location>
</feature>
<evidence type="ECO:0000256" key="1">
    <source>
        <dbReference type="SAM" id="SignalP"/>
    </source>
</evidence>
<accession>A0A1F6LP23</accession>
<comment type="caution">
    <text evidence="2">The sequence shown here is derived from an EMBL/GenBank/DDBJ whole genome shotgun (WGS) entry which is preliminary data.</text>
</comment>
<name>A0A1F6LP23_9BACT</name>
<dbReference type="Gene3D" id="2.60.40.420">
    <property type="entry name" value="Cupredoxins - blue copper proteins"/>
    <property type="match status" value="1"/>
</dbReference>
<proteinExistence type="predicted"/>
<keyword evidence="1" id="KW-0732">Signal</keyword>
<dbReference type="InterPro" id="IPR008972">
    <property type="entry name" value="Cupredoxin"/>
</dbReference>
<dbReference type="EMBL" id="MFPV01000046">
    <property type="protein sequence ID" value="OGH61116.1"/>
    <property type="molecule type" value="Genomic_DNA"/>
</dbReference>